<feature type="compositionally biased region" description="Polar residues" evidence="6">
    <location>
        <begin position="685"/>
        <end position="694"/>
    </location>
</feature>
<evidence type="ECO:0000256" key="3">
    <source>
        <dbReference type="ARBA" id="ARBA00022771"/>
    </source>
</evidence>
<feature type="region of interest" description="Disordered" evidence="6">
    <location>
        <begin position="505"/>
        <end position="533"/>
    </location>
</feature>
<evidence type="ECO:0000256" key="1">
    <source>
        <dbReference type="ARBA" id="ARBA00004123"/>
    </source>
</evidence>
<evidence type="ECO:0000313" key="9">
    <source>
        <dbReference type="EMBL" id="CAF1313682.1"/>
    </source>
</evidence>
<dbReference type="SUPFAM" id="SSF140996">
    <property type="entry name" value="Hermes dimerisation domain"/>
    <property type="match status" value="1"/>
</dbReference>
<feature type="domain" description="HAT C-terminal dimerisation" evidence="7">
    <location>
        <begin position="561"/>
        <end position="644"/>
    </location>
</feature>
<feature type="domain" description="Hermes trasposase DNA-binding" evidence="8">
    <location>
        <begin position="116"/>
        <end position="173"/>
    </location>
</feature>
<dbReference type="PANTHER" id="PTHR46481:SF10">
    <property type="entry name" value="ZINC FINGER BED DOMAIN-CONTAINING PROTEIN 39"/>
    <property type="match status" value="1"/>
</dbReference>
<name>A0A820A4N0_9BILA</name>
<comment type="subcellular location">
    <subcellularLocation>
        <location evidence="1">Nucleus</location>
    </subcellularLocation>
</comment>
<evidence type="ECO:0000256" key="4">
    <source>
        <dbReference type="ARBA" id="ARBA00022833"/>
    </source>
</evidence>
<dbReference type="GO" id="GO:0008270">
    <property type="term" value="F:zinc ion binding"/>
    <property type="evidence" value="ECO:0007669"/>
    <property type="project" value="UniProtKB-KW"/>
</dbReference>
<protein>
    <recommendedName>
        <fullName evidence="12">HAT C-terminal dimerisation domain-containing protein</fullName>
    </recommendedName>
</protein>
<evidence type="ECO:0000313" key="10">
    <source>
        <dbReference type="EMBL" id="CAF4183848.1"/>
    </source>
</evidence>
<dbReference type="Pfam" id="PF10683">
    <property type="entry name" value="DBD_Tnp_Hermes"/>
    <property type="match status" value="1"/>
</dbReference>
<evidence type="ECO:0000256" key="6">
    <source>
        <dbReference type="SAM" id="MobiDB-lite"/>
    </source>
</evidence>
<dbReference type="PANTHER" id="PTHR46481">
    <property type="entry name" value="ZINC FINGER BED DOMAIN-CONTAINING PROTEIN 4"/>
    <property type="match status" value="1"/>
</dbReference>
<gene>
    <name evidence="10" type="ORF">JBS370_LOCUS35658</name>
    <name evidence="9" type="ORF">ZHD862_LOCUS28631</name>
</gene>
<keyword evidence="4" id="KW-0862">Zinc</keyword>
<dbReference type="GO" id="GO:0046983">
    <property type="term" value="F:protein dimerization activity"/>
    <property type="evidence" value="ECO:0007669"/>
    <property type="project" value="InterPro"/>
</dbReference>
<dbReference type="EMBL" id="CAJOBD010012735">
    <property type="protein sequence ID" value="CAF4183848.1"/>
    <property type="molecule type" value="Genomic_DNA"/>
</dbReference>
<dbReference type="SUPFAM" id="SSF53098">
    <property type="entry name" value="Ribonuclease H-like"/>
    <property type="match status" value="1"/>
</dbReference>
<dbReference type="Proteomes" id="UP000663864">
    <property type="component" value="Unassembled WGS sequence"/>
</dbReference>
<dbReference type="InterPro" id="IPR008906">
    <property type="entry name" value="HATC_C_dom"/>
</dbReference>
<keyword evidence="3" id="KW-0863">Zinc-finger</keyword>
<dbReference type="Pfam" id="PF05699">
    <property type="entry name" value="Dimer_Tnp_hAT"/>
    <property type="match status" value="1"/>
</dbReference>
<dbReference type="EMBL" id="CAJNOT010002412">
    <property type="protein sequence ID" value="CAF1313682.1"/>
    <property type="molecule type" value="Genomic_DNA"/>
</dbReference>
<keyword evidence="5" id="KW-0539">Nucleus</keyword>
<organism evidence="10 11">
    <name type="scientific">Rotaria sordida</name>
    <dbReference type="NCBI Taxonomy" id="392033"/>
    <lineage>
        <taxon>Eukaryota</taxon>
        <taxon>Metazoa</taxon>
        <taxon>Spiralia</taxon>
        <taxon>Gnathifera</taxon>
        <taxon>Rotifera</taxon>
        <taxon>Eurotatoria</taxon>
        <taxon>Bdelloidea</taxon>
        <taxon>Philodinida</taxon>
        <taxon>Philodinidae</taxon>
        <taxon>Rotaria</taxon>
    </lineage>
</organism>
<proteinExistence type="predicted"/>
<sequence>MSITNKSQLNKKDIEVLVQQNDSSISYTKPEETSTMSKYWSEFSQIYVNDLKQNFIICDNCKSILVYKSSTGSGCMQVHSRSCQSKKENFNPGSHQQKINHYYKSNGEKKIPKQVKNAITSCYMEFVVKDGRAFRLGQGEGFISLAKQLFNAGRIMSSSSNIAVEELLPDPTTVSRYIDRMYVHQKEQLIKICQSMDSYCIVVDFWSESYTGISYCGLLLNHVNTKYQLETYLLGCHPYDMDNKRSPTVRAYIDEILNDFGLKLDKDKFVMTDNEPMMKCTFSLNCTRIGCSSHYVNKQLQHAFTSTEIDKEPVNCELAQNMFNDTKHIVATVRRMHKQQKLSKKLILYSDTRFSGAYEMLIVFNEVFNELANLLDSRLLLTYATIDKNLLDDICEFLSTFDASFEILSDSQRPTLHRVLPLKQLLINKCCIKGDELEGLKQVKHFLGKQLDEKWQISDEHLIATLMHPNLKHFQMCPHLKDRAISLLKEKMFKCQHVLSTNTSTVAYSSSPPTTSSTSTSLPSSSSPSINTNSSSARKRLLLEIYDKPIEMPIRTNIEQELELYLASTCILKEQENDDVLSYWRQNEHLYPTIAYISRRIFAIPACNTSVERLFSTCKNTITDKRTRLGGEKLNKIMFLQKNMNILKEKFGGKSFPTPDDQDTKQKQHTVSLNNESISKKQKTNDPSNNYQNKNEYLIHTESEEIAELI</sequence>
<dbReference type="GO" id="GO:0005634">
    <property type="term" value="C:nucleus"/>
    <property type="evidence" value="ECO:0007669"/>
    <property type="project" value="UniProtKB-SubCell"/>
</dbReference>
<evidence type="ECO:0000259" key="8">
    <source>
        <dbReference type="Pfam" id="PF10683"/>
    </source>
</evidence>
<evidence type="ECO:0000259" key="7">
    <source>
        <dbReference type="Pfam" id="PF05699"/>
    </source>
</evidence>
<feature type="region of interest" description="Disordered" evidence="6">
    <location>
        <begin position="651"/>
        <end position="694"/>
    </location>
</feature>
<evidence type="ECO:0000256" key="2">
    <source>
        <dbReference type="ARBA" id="ARBA00022723"/>
    </source>
</evidence>
<accession>A0A820A4N0</accession>
<keyword evidence="2" id="KW-0479">Metal-binding</keyword>
<dbReference type="SMART" id="SM00614">
    <property type="entry name" value="ZnF_BED"/>
    <property type="match status" value="1"/>
</dbReference>
<comment type="caution">
    <text evidence="10">The sequence shown here is derived from an EMBL/GenBank/DDBJ whole genome shotgun (WGS) entry which is preliminary data.</text>
</comment>
<dbReference type="InterPro" id="IPR052035">
    <property type="entry name" value="ZnF_BED_domain_contain"/>
</dbReference>
<reference evidence="10" key="1">
    <citation type="submission" date="2021-02" db="EMBL/GenBank/DDBJ databases">
        <authorList>
            <person name="Nowell W R."/>
        </authorList>
    </citation>
    <scope>NUCLEOTIDE SEQUENCE</scope>
</reference>
<dbReference type="Proteomes" id="UP000663836">
    <property type="component" value="Unassembled WGS sequence"/>
</dbReference>
<dbReference type="InterPro" id="IPR012337">
    <property type="entry name" value="RNaseH-like_sf"/>
</dbReference>
<dbReference type="Gene3D" id="1.10.10.1070">
    <property type="entry name" value="Zinc finger, BED domain-containing"/>
    <property type="match status" value="1"/>
</dbReference>
<evidence type="ECO:0000256" key="5">
    <source>
        <dbReference type="ARBA" id="ARBA00023242"/>
    </source>
</evidence>
<evidence type="ECO:0000313" key="11">
    <source>
        <dbReference type="Proteomes" id="UP000663836"/>
    </source>
</evidence>
<dbReference type="InterPro" id="IPR018473">
    <property type="entry name" value="Hermes_transposase_DNA-db"/>
</dbReference>
<evidence type="ECO:0008006" key="12">
    <source>
        <dbReference type="Google" id="ProtNLM"/>
    </source>
</evidence>
<dbReference type="AlphaFoldDB" id="A0A820A4N0"/>